<dbReference type="InterPro" id="IPR000276">
    <property type="entry name" value="GPCR_Rhodpsn"/>
</dbReference>
<evidence type="ECO:0000256" key="2">
    <source>
        <dbReference type="ARBA" id="ARBA00022475"/>
    </source>
</evidence>
<keyword evidence="7 11" id="KW-0675">Receptor</keyword>
<keyword evidence="15" id="KW-1185">Reference proteome</keyword>
<dbReference type="PROSITE" id="PS00237">
    <property type="entry name" value="G_PROTEIN_RECEP_F1_1"/>
    <property type="match status" value="1"/>
</dbReference>
<organism evidence="14 15">
    <name type="scientific">Neogobius melanostomus</name>
    <name type="common">round goby</name>
    <dbReference type="NCBI Taxonomy" id="47308"/>
    <lineage>
        <taxon>Eukaryota</taxon>
        <taxon>Metazoa</taxon>
        <taxon>Chordata</taxon>
        <taxon>Craniata</taxon>
        <taxon>Vertebrata</taxon>
        <taxon>Euteleostomi</taxon>
        <taxon>Actinopterygii</taxon>
        <taxon>Neopterygii</taxon>
        <taxon>Teleostei</taxon>
        <taxon>Neoteleostei</taxon>
        <taxon>Acanthomorphata</taxon>
        <taxon>Gobiaria</taxon>
        <taxon>Gobiiformes</taxon>
        <taxon>Gobioidei</taxon>
        <taxon>Gobiidae</taxon>
        <taxon>Benthophilinae</taxon>
        <taxon>Neogobiini</taxon>
        <taxon>Neogobius</taxon>
    </lineage>
</organism>
<feature type="disulfide bond" evidence="10">
    <location>
        <begin position="323"/>
        <end position="328"/>
    </location>
</feature>
<accession>A0A8C6U4L1</accession>
<comment type="subcellular location">
    <subcellularLocation>
        <location evidence="1">Cell membrane</location>
        <topology evidence="1">Multi-pass membrane protein</topology>
    </subcellularLocation>
</comment>
<dbReference type="Ensembl" id="ENSNMLT00000035515.1">
    <property type="protein sequence ID" value="ENSNMLP00000031872.1"/>
    <property type="gene ID" value="ENSNMLG00000019973.1"/>
</dbReference>
<feature type="transmembrane region" description="Helical" evidence="12">
    <location>
        <begin position="253"/>
        <end position="274"/>
    </location>
</feature>
<feature type="transmembrane region" description="Helical" evidence="12">
    <location>
        <begin position="336"/>
        <end position="354"/>
    </location>
</feature>
<evidence type="ECO:0000259" key="13">
    <source>
        <dbReference type="PROSITE" id="PS50262"/>
    </source>
</evidence>
<feature type="transmembrane region" description="Helical" evidence="12">
    <location>
        <begin position="213"/>
        <end position="233"/>
    </location>
</feature>
<evidence type="ECO:0000256" key="5">
    <source>
        <dbReference type="ARBA" id="ARBA00023040"/>
    </source>
</evidence>
<evidence type="ECO:0000256" key="6">
    <source>
        <dbReference type="ARBA" id="ARBA00023136"/>
    </source>
</evidence>
<protein>
    <submittedName>
        <fullName evidence="14">Sphingosine-1-phosphate receptor 2</fullName>
    </submittedName>
</protein>
<evidence type="ECO:0000256" key="9">
    <source>
        <dbReference type="ARBA" id="ARBA00023224"/>
    </source>
</evidence>
<evidence type="ECO:0000256" key="1">
    <source>
        <dbReference type="ARBA" id="ARBA00004651"/>
    </source>
</evidence>
<keyword evidence="2" id="KW-1003">Cell membrane</keyword>
<evidence type="ECO:0000256" key="3">
    <source>
        <dbReference type="ARBA" id="ARBA00022692"/>
    </source>
</evidence>
<dbReference type="SMART" id="SM01381">
    <property type="entry name" value="7TM_GPCR_Srsx"/>
    <property type="match status" value="1"/>
</dbReference>
<reference evidence="14" key="1">
    <citation type="submission" date="2025-08" db="UniProtKB">
        <authorList>
            <consortium name="Ensembl"/>
        </authorList>
    </citation>
    <scope>IDENTIFICATION</scope>
</reference>
<comment type="similarity">
    <text evidence="11">Belongs to the G-protein coupled receptor 1 family.</text>
</comment>
<feature type="transmembrane region" description="Helical" evidence="12">
    <location>
        <begin position="135"/>
        <end position="154"/>
    </location>
</feature>
<keyword evidence="5 11" id="KW-0297">G-protein coupled receptor</keyword>
<evidence type="ECO:0000256" key="4">
    <source>
        <dbReference type="ARBA" id="ARBA00022989"/>
    </source>
</evidence>
<dbReference type="InterPro" id="IPR004061">
    <property type="entry name" value="S1P_rcpt"/>
</dbReference>
<keyword evidence="3 11" id="KW-0812">Transmembrane</keyword>
<evidence type="ECO:0000256" key="7">
    <source>
        <dbReference type="ARBA" id="ARBA00023170"/>
    </source>
</evidence>
<evidence type="ECO:0000313" key="15">
    <source>
        <dbReference type="Proteomes" id="UP000694523"/>
    </source>
</evidence>
<dbReference type="Proteomes" id="UP000694523">
    <property type="component" value="Unplaced"/>
</dbReference>
<dbReference type="SUPFAM" id="SSF81321">
    <property type="entry name" value="Family A G protein-coupled receptor-like"/>
    <property type="match status" value="1"/>
</dbReference>
<dbReference type="PROSITE" id="PS50262">
    <property type="entry name" value="G_PROTEIN_RECEP_F1_2"/>
    <property type="match status" value="1"/>
</dbReference>
<dbReference type="GO" id="GO:0038036">
    <property type="term" value="F:sphingosine-1-phosphate receptor activity"/>
    <property type="evidence" value="ECO:0007669"/>
    <property type="project" value="InterPro"/>
</dbReference>
<dbReference type="PANTHER" id="PTHR22750">
    <property type="entry name" value="G-PROTEIN COUPLED RECEPTOR"/>
    <property type="match status" value="1"/>
</dbReference>
<sequence length="426" mass="47567">MEHSPSVTRPEHLKVWTWPGSPLCPPLQDATPRRRGSGVSPLRMILCQNASVLSSPTTMWSKYSQYYNKSLVECYYIYARDMTHQDVVDRNNQKNGLSTLNIVIVVLCTIIILENLLVLIAIFRNKKFHSTMFFFIGNLAFSDLLAGSAFIANVCLSGAKTFSLFPVQWFIREGTAFIALAASVFSLLVIAIERYIAITKVKVYGSTKTCRMFLLIGACWVTSILLGGLPILGWNCINNRPDCSAVLPLYSKKYILCVVTILSIILLSIVILYVRIYLIVRSSRQEATNSQAYSLLKTVTIVLGVFIMCWLPAFTILLLDSSCSIQFCPILNKAELFFGFATLNSALNPIIYTLRSKDMRKEFLRVLCCWGVLQSGRPADRCLVPSRAPALWSTAPTTNMNTRPLPSCRTVPRVSNAANIKVLSAE</sequence>
<evidence type="ECO:0000256" key="10">
    <source>
        <dbReference type="PIRSR" id="PIRSR604061-50"/>
    </source>
</evidence>
<keyword evidence="4 12" id="KW-1133">Transmembrane helix</keyword>
<dbReference type="PRINTS" id="PR01523">
    <property type="entry name" value="S1PRECEPTOR"/>
</dbReference>
<dbReference type="Pfam" id="PF00001">
    <property type="entry name" value="7tm_1"/>
    <property type="match status" value="1"/>
</dbReference>
<feature type="transmembrane region" description="Helical" evidence="12">
    <location>
        <begin position="100"/>
        <end position="123"/>
    </location>
</feature>
<dbReference type="InterPro" id="IPR017452">
    <property type="entry name" value="GPCR_Rhodpsn_7TM"/>
</dbReference>
<dbReference type="AlphaFoldDB" id="A0A8C6U4L1"/>
<keyword evidence="9 11" id="KW-0807">Transducer</keyword>
<reference evidence="14" key="2">
    <citation type="submission" date="2025-09" db="UniProtKB">
        <authorList>
            <consortium name="Ensembl"/>
        </authorList>
    </citation>
    <scope>IDENTIFICATION</scope>
</reference>
<evidence type="ECO:0000313" key="14">
    <source>
        <dbReference type="Ensembl" id="ENSNMLP00000031872.1"/>
    </source>
</evidence>
<evidence type="ECO:0000256" key="8">
    <source>
        <dbReference type="ARBA" id="ARBA00023180"/>
    </source>
</evidence>
<evidence type="ECO:0000256" key="11">
    <source>
        <dbReference type="RuleBase" id="RU000688"/>
    </source>
</evidence>
<proteinExistence type="inferred from homology"/>
<dbReference type="PRINTS" id="PR00237">
    <property type="entry name" value="GPCRRHODOPSN"/>
</dbReference>
<keyword evidence="8" id="KW-0325">Glycoprotein</keyword>
<keyword evidence="10" id="KW-1015">Disulfide bond</keyword>
<keyword evidence="6 12" id="KW-0472">Membrane</keyword>
<feature type="transmembrane region" description="Helical" evidence="12">
    <location>
        <begin position="295"/>
        <end position="316"/>
    </location>
</feature>
<dbReference type="GO" id="GO:0005886">
    <property type="term" value="C:plasma membrane"/>
    <property type="evidence" value="ECO:0007669"/>
    <property type="project" value="UniProtKB-SubCell"/>
</dbReference>
<dbReference type="Gene3D" id="1.20.1070.10">
    <property type="entry name" value="Rhodopsin 7-helix transmembrane proteins"/>
    <property type="match status" value="1"/>
</dbReference>
<evidence type="ECO:0000256" key="12">
    <source>
        <dbReference type="SAM" id="Phobius"/>
    </source>
</evidence>
<feature type="transmembrane region" description="Helical" evidence="12">
    <location>
        <begin position="174"/>
        <end position="192"/>
    </location>
</feature>
<name>A0A8C6U4L1_9GOBI</name>
<feature type="domain" description="G-protein coupled receptors family 1 profile" evidence="13">
    <location>
        <begin position="114"/>
        <end position="352"/>
    </location>
</feature>
<feature type="disulfide bond" evidence="10">
    <location>
        <begin position="236"/>
        <end position="243"/>
    </location>
</feature>